<dbReference type="PANTHER" id="PTHR15186">
    <property type="entry name" value="RE48077P"/>
    <property type="match status" value="1"/>
</dbReference>
<evidence type="ECO:0000256" key="2">
    <source>
        <dbReference type="ARBA" id="ARBA00004325"/>
    </source>
</evidence>
<dbReference type="Pfam" id="PF06553">
    <property type="entry name" value="BNIP3"/>
    <property type="match status" value="1"/>
</dbReference>
<dbReference type="GO" id="GO:0042802">
    <property type="term" value="F:identical protein binding"/>
    <property type="evidence" value="ECO:0007669"/>
    <property type="project" value="UniProtKB-ARBA"/>
</dbReference>
<evidence type="ECO:0000256" key="6">
    <source>
        <dbReference type="ARBA" id="ARBA00022989"/>
    </source>
</evidence>
<keyword evidence="5" id="KW-0053">Apoptosis</keyword>
<protein>
    <submittedName>
        <fullName evidence="11">BCL2/adenovirus E1B 19 kDa protein-interacting protein 3</fullName>
    </submittedName>
</protein>
<dbReference type="InterPro" id="IPR010548">
    <property type="entry name" value="BNIP3"/>
</dbReference>
<dbReference type="AlphaFoldDB" id="A0A9E8MGU1"/>
<evidence type="ECO:0000256" key="4">
    <source>
        <dbReference type="ARBA" id="ARBA00022692"/>
    </source>
</evidence>
<evidence type="ECO:0000256" key="9">
    <source>
        <dbReference type="SAM" id="MobiDB-lite"/>
    </source>
</evidence>
<comment type="similarity">
    <text evidence="3">Belongs to the NIP3 family.</text>
</comment>
<feature type="region of interest" description="Disordered" evidence="9">
    <location>
        <begin position="28"/>
        <end position="88"/>
    </location>
</feature>
<evidence type="ECO:0000313" key="11">
    <source>
        <dbReference type="EMBL" id="WAB53326.1"/>
    </source>
</evidence>
<dbReference type="GO" id="GO:0043065">
    <property type="term" value="P:positive regulation of apoptotic process"/>
    <property type="evidence" value="ECO:0007669"/>
    <property type="project" value="InterPro"/>
</dbReference>
<keyword evidence="7" id="KW-0496">Mitochondrion</keyword>
<dbReference type="GO" id="GO:0005634">
    <property type="term" value="C:nucleus"/>
    <property type="evidence" value="ECO:0007669"/>
    <property type="project" value="TreeGrafter"/>
</dbReference>
<evidence type="ECO:0000256" key="1">
    <source>
        <dbReference type="ARBA" id="ARBA00004167"/>
    </source>
</evidence>
<feature type="compositionally biased region" description="Polar residues" evidence="9">
    <location>
        <begin position="63"/>
        <end position="77"/>
    </location>
</feature>
<proteinExistence type="evidence at transcript level"/>
<evidence type="ECO:0000256" key="3">
    <source>
        <dbReference type="ARBA" id="ARBA00007710"/>
    </source>
</evidence>
<dbReference type="GO" id="GO:0097345">
    <property type="term" value="P:mitochondrial outer membrane permeabilization"/>
    <property type="evidence" value="ECO:0007669"/>
    <property type="project" value="TreeGrafter"/>
</dbReference>
<sequence>MASTQRPDQSEDLNDSWVELQNQAMAAGEPVPSVYNGNLEKLLIEAQRESRTPSRPNSKESSARGSPKSPHSPNSEWAASDWRSRTEDPGTDWIWDWSSRPEVLQPGDWNGKFRHPTAKPRRHIMSMRNTKVMKKGVFNLENLPTLLLTHAATFFLGAAVMFMYIKKYCNLAVIAPPTMD</sequence>
<evidence type="ECO:0000256" key="10">
    <source>
        <dbReference type="SAM" id="Phobius"/>
    </source>
</evidence>
<evidence type="ECO:0000256" key="5">
    <source>
        <dbReference type="ARBA" id="ARBA00022703"/>
    </source>
</evidence>
<keyword evidence="6 10" id="KW-1133">Transmembrane helix</keyword>
<feature type="compositionally biased region" description="Basic and acidic residues" evidence="9">
    <location>
        <begin position="42"/>
        <end position="62"/>
    </location>
</feature>
<keyword evidence="8 10" id="KW-0472">Membrane</keyword>
<evidence type="ECO:0000256" key="8">
    <source>
        <dbReference type="ARBA" id="ARBA00023136"/>
    </source>
</evidence>
<organism evidence="11">
    <name type="scientific">Haliotis discus hannai</name>
    <name type="common">Japanese abalone</name>
    <dbReference type="NCBI Taxonomy" id="42344"/>
    <lineage>
        <taxon>Eukaryota</taxon>
        <taxon>Metazoa</taxon>
        <taxon>Spiralia</taxon>
        <taxon>Lophotrochozoa</taxon>
        <taxon>Mollusca</taxon>
        <taxon>Gastropoda</taxon>
        <taxon>Vetigastropoda</taxon>
        <taxon>Lepetellida</taxon>
        <taxon>Haliotoidea</taxon>
        <taxon>Haliotidae</taxon>
        <taxon>Haliotis</taxon>
    </lineage>
</organism>
<reference evidence="11" key="1">
    <citation type="submission" date="2021-11" db="EMBL/GenBank/DDBJ databases">
        <authorList>
            <person name="Luo K."/>
        </authorList>
    </citation>
    <scope>NUCLEOTIDE SEQUENCE</scope>
    <source>
        <tissue evidence="11">Hepatopancreas</tissue>
    </source>
</reference>
<comment type="subcellular location">
    <subcellularLocation>
        <location evidence="1">Membrane</location>
        <topology evidence="1">Single-pass membrane protein</topology>
    </subcellularLocation>
    <subcellularLocation>
        <location evidence="2">Mitochondrion membrane</location>
    </subcellularLocation>
</comment>
<feature type="transmembrane region" description="Helical" evidence="10">
    <location>
        <begin position="143"/>
        <end position="165"/>
    </location>
</feature>
<dbReference type="GO" id="GO:0005741">
    <property type="term" value="C:mitochondrial outer membrane"/>
    <property type="evidence" value="ECO:0007669"/>
    <property type="project" value="TreeGrafter"/>
</dbReference>
<name>A0A9E8MGU1_HALDH</name>
<keyword evidence="4 10" id="KW-0812">Transmembrane</keyword>
<evidence type="ECO:0000256" key="7">
    <source>
        <dbReference type="ARBA" id="ARBA00023128"/>
    </source>
</evidence>
<dbReference type="PANTHER" id="PTHR15186:SF5">
    <property type="entry name" value="BNIP3, ISOFORM A"/>
    <property type="match status" value="1"/>
</dbReference>
<dbReference type="EMBL" id="OL658538">
    <property type="protein sequence ID" value="WAB53326.1"/>
    <property type="molecule type" value="mRNA"/>
</dbReference>
<accession>A0A9E8MGU1</accession>